<name>A0A498JTD7_MALDO</name>
<dbReference type="EMBL" id="RDQH01000332">
    <property type="protein sequence ID" value="RXH96812.1"/>
    <property type="molecule type" value="Genomic_DNA"/>
</dbReference>
<keyword evidence="2" id="KW-1185">Reference proteome</keyword>
<sequence>ELLGLSNTGGDSLVSFKYPNPTLTNTEAFCDKTPHLTDCACDNYQVGDNIGVVGSDQVGDNIGPGGMAVRRSIWFLRGWKKSTRACKEVDIAGLKLDEETKSQMSLQLEEEKGNWNMNSLLIAFTSGVSTSTNMELRLNSQSREGEGKEGGLAKGTLLYTSFNQTDSSI</sequence>
<evidence type="ECO:0000313" key="2">
    <source>
        <dbReference type="Proteomes" id="UP000290289"/>
    </source>
</evidence>
<gene>
    <name evidence="1" type="ORF">DVH24_009654</name>
</gene>
<comment type="caution">
    <text evidence="1">The sequence shown here is derived from an EMBL/GenBank/DDBJ whole genome shotgun (WGS) entry which is preliminary data.</text>
</comment>
<reference evidence="1 2" key="1">
    <citation type="submission" date="2018-10" db="EMBL/GenBank/DDBJ databases">
        <title>A high-quality apple genome assembly.</title>
        <authorList>
            <person name="Hu J."/>
        </authorList>
    </citation>
    <scope>NUCLEOTIDE SEQUENCE [LARGE SCALE GENOMIC DNA]</scope>
    <source>
        <strain evidence="2">cv. HFTH1</strain>
        <tissue evidence="1">Young leaf</tissue>
    </source>
</reference>
<evidence type="ECO:0000313" key="1">
    <source>
        <dbReference type="EMBL" id="RXH96812.1"/>
    </source>
</evidence>
<accession>A0A498JTD7</accession>
<proteinExistence type="predicted"/>
<organism evidence="1 2">
    <name type="scientific">Malus domestica</name>
    <name type="common">Apple</name>
    <name type="synonym">Pyrus malus</name>
    <dbReference type="NCBI Taxonomy" id="3750"/>
    <lineage>
        <taxon>Eukaryota</taxon>
        <taxon>Viridiplantae</taxon>
        <taxon>Streptophyta</taxon>
        <taxon>Embryophyta</taxon>
        <taxon>Tracheophyta</taxon>
        <taxon>Spermatophyta</taxon>
        <taxon>Magnoliopsida</taxon>
        <taxon>eudicotyledons</taxon>
        <taxon>Gunneridae</taxon>
        <taxon>Pentapetalae</taxon>
        <taxon>rosids</taxon>
        <taxon>fabids</taxon>
        <taxon>Rosales</taxon>
        <taxon>Rosaceae</taxon>
        <taxon>Amygdaloideae</taxon>
        <taxon>Maleae</taxon>
        <taxon>Malus</taxon>
    </lineage>
</organism>
<feature type="non-terminal residue" evidence="1">
    <location>
        <position position="1"/>
    </location>
</feature>
<protein>
    <submittedName>
        <fullName evidence="1">Uncharacterized protein</fullName>
    </submittedName>
</protein>
<dbReference type="Proteomes" id="UP000290289">
    <property type="component" value="Chromosome 6"/>
</dbReference>
<dbReference type="AlphaFoldDB" id="A0A498JTD7"/>